<reference evidence="11 12" key="1">
    <citation type="submission" date="2020-08" db="EMBL/GenBank/DDBJ databases">
        <title>Genomic Encyclopedia of Type Strains, Phase IV (KMG-IV): sequencing the most valuable type-strain genomes for metagenomic binning, comparative biology and taxonomic classification.</title>
        <authorList>
            <person name="Goeker M."/>
        </authorList>
    </citation>
    <scope>NUCLEOTIDE SEQUENCE [LARGE SCALE GENOMIC DNA]</scope>
    <source>
        <strain evidence="11 12">DSM 106739</strain>
    </source>
</reference>
<evidence type="ECO:0000256" key="9">
    <source>
        <dbReference type="ARBA" id="ARBA00045724"/>
    </source>
</evidence>
<evidence type="ECO:0000256" key="2">
    <source>
        <dbReference type="ARBA" id="ARBA00022516"/>
    </source>
</evidence>
<proteinExistence type="inferred from homology"/>
<dbReference type="Proteomes" id="UP000561045">
    <property type="component" value="Unassembled WGS sequence"/>
</dbReference>
<evidence type="ECO:0000256" key="8">
    <source>
        <dbReference type="ARBA" id="ARBA00039866"/>
    </source>
</evidence>
<dbReference type="Gene3D" id="3.40.630.30">
    <property type="match status" value="1"/>
</dbReference>
<organism evidence="11 12">
    <name type="scientific">Niveibacterium umoris</name>
    <dbReference type="NCBI Taxonomy" id="1193620"/>
    <lineage>
        <taxon>Bacteria</taxon>
        <taxon>Pseudomonadati</taxon>
        <taxon>Pseudomonadota</taxon>
        <taxon>Betaproteobacteria</taxon>
        <taxon>Rhodocyclales</taxon>
        <taxon>Rhodocyclaceae</taxon>
        <taxon>Niveibacterium</taxon>
    </lineage>
</organism>
<dbReference type="InterPro" id="IPR052351">
    <property type="entry name" value="Ornithine_N-alpha-AT"/>
</dbReference>
<dbReference type="EC" id="2.3.2.30" evidence="7"/>
<name>A0A840BHP0_9RHOO</name>
<dbReference type="GO" id="GO:0043810">
    <property type="term" value="F:ornithine-acyl [acyl carrier protein] N-acyltransferase activity"/>
    <property type="evidence" value="ECO:0007669"/>
    <property type="project" value="UniProtKB-EC"/>
</dbReference>
<keyword evidence="4" id="KW-0443">Lipid metabolism</keyword>
<comment type="similarity">
    <text evidence="6">Belongs to the acetyltransferase family. OlsB subfamily.</text>
</comment>
<evidence type="ECO:0000256" key="1">
    <source>
        <dbReference type="ARBA" id="ARBA00005189"/>
    </source>
</evidence>
<protein>
    <recommendedName>
        <fullName evidence="8">L-ornithine N(alpha)-acyltransferase</fullName>
        <ecNumber evidence="7">2.3.2.30</ecNumber>
    </recommendedName>
</protein>
<keyword evidence="5" id="KW-0012">Acyltransferase</keyword>
<gene>
    <name evidence="11" type="ORF">GGR36_002369</name>
</gene>
<evidence type="ECO:0000256" key="7">
    <source>
        <dbReference type="ARBA" id="ARBA00039058"/>
    </source>
</evidence>
<dbReference type="SUPFAM" id="SSF55729">
    <property type="entry name" value="Acyl-CoA N-acyltransferases (Nat)"/>
    <property type="match status" value="1"/>
</dbReference>
<evidence type="ECO:0000256" key="3">
    <source>
        <dbReference type="ARBA" id="ARBA00022679"/>
    </source>
</evidence>
<sequence length="252" mass="28485">MLHIESRPERSRARDLQVRLATCETEVREAQKLRWRVFADEMGARLNSREPGVDRDHFDPFCEHLIVRDEAAGRIVGTYRILTPAAARRVGSYYSETEFDLTRFHLIRDRLVEIGRSCIDPDYRSGAVIALLWSGLARFMQENGYEYLMGCASISMADGGHAAAAIYDQLAEHQAPAEWRGFPRVRLPLEALRNGQPAEMPPLIKGYMRAGAMVCGEPAWDPDFNTADLLLLLSMGQTDARYARHFIGSRGE</sequence>
<dbReference type="EMBL" id="JACIET010000001">
    <property type="protein sequence ID" value="MBB4013061.1"/>
    <property type="molecule type" value="Genomic_DNA"/>
</dbReference>
<evidence type="ECO:0000256" key="5">
    <source>
        <dbReference type="ARBA" id="ARBA00023315"/>
    </source>
</evidence>
<dbReference type="AlphaFoldDB" id="A0A840BHP0"/>
<dbReference type="PANTHER" id="PTHR37323:SF1">
    <property type="entry name" value="L-ORNITHINE N(ALPHA)-ACYLTRANSFERASE"/>
    <property type="match status" value="1"/>
</dbReference>
<evidence type="ECO:0000313" key="12">
    <source>
        <dbReference type="Proteomes" id="UP000561045"/>
    </source>
</evidence>
<evidence type="ECO:0000256" key="6">
    <source>
        <dbReference type="ARBA" id="ARBA00038095"/>
    </source>
</evidence>
<keyword evidence="12" id="KW-1185">Reference proteome</keyword>
<dbReference type="RefSeq" id="WP_183634817.1">
    <property type="nucleotide sequence ID" value="NZ_BAABLE010000011.1"/>
</dbReference>
<comment type="pathway">
    <text evidence="1">Lipid metabolism.</text>
</comment>
<keyword evidence="2" id="KW-0444">Lipid biosynthesis</keyword>
<comment type="function">
    <text evidence="9">Catalyzes the first step in the biosynthesis of ornithine lipids, which are phosphorus-free membrane lipids. Catalyzes the 3-hydroxyacyl-acyl carrier protein-dependent acylation of ornithine to form lyso-ornithine lipid (LOL).</text>
</comment>
<dbReference type="Pfam" id="PF13444">
    <property type="entry name" value="Acetyltransf_5"/>
    <property type="match status" value="1"/>
</dbReference>
<comment type="caution">
    <text evidence="11">The sequence shown here is derived from an EMBL/GenBank/DDBJ whole genome shotgun (WGS) entry which is preliminary data.</text>
</comment>
<evidence type="ECO:0000256" key="10">
    <source>
        <dbReference type="ARBA" id="ARBA00047785"/>
    </source>
</evidence>
<keyword evidence="3" id="KW-0808">Transferase</keyword>
<dbReference type="InterPro" id="IPR016181">
    <property type="entry name" value="Acyl_CoA_acyltransferase"/>
</dbReference>
<comment type="catalytic activity">
    <reaction evidence="10">
        <text>a (3R)-hydroxyacyl-[ACP] + L-ornithine = a lyso-ornithine lipid + holo-[ACP] + H(+)</text>
        <dbReference type="Rhea" id="RHEA:20633"/>
        <dbReference type="Rhea" id="RHEA-COMP:9685"/>
        <dbReference type="Rhea" id="RHEA-COMP:9945"/>
        <dbReference type="ChEBI" id="CHEBI:15378"/>
        <dbReference type="ChEBI" id="CHEBI:46911"/>
        <dbReference type="ChEBI" id="CHEBI:64479"/>
        <dbReference type="ChEBI" id="CHEBI:78827"/>
        <dbReference type="ChEBI" id="CHEBI:138482"/>
        <dbReference type="EC" id="2.3.2.30"/>
    </reaction>
    <physiologicalReaction direction="left-to-right" evidence="10">
        <dbReference type="Rhea" id="RHEA:20634"/>
    </physiologicalReaction>
</comment>
<evidence type="ECO:0000313" key="11">
    <source>
        <dbReference type="EMBL" id="MBB4013061.1"/>
    </source>
</evidence>
<dbReference type="PANTHER" id="PTHR37323">
    <property type="entry name" value="GCN5-RELATED N-ACETYLTRANSFERASE"/>
    <property type="match status" value="1"/>
</dbReference>
<evidence type="ECO:0000256" key="4">
    <source>
        <dbReference type="ARBA" id="ARBA00023098"/>
    </source>
</evidence>
<accession>A0A840BHP0</accession>
<dbReference type="GO" id="GO:0006629">
    <property type="term" value="P:lipid metabolic process"/>
    <property type="evidence" value="ECO:0007669"/>
    <property type="project" value="UniProtKB-KW"/>
</dbReference>